<protein>
    <submittedName>
        <fullName evidence="1">Uncharacterized protein</fullName>
    </submittedName>
</protein>
<evidence type="ECO:0000313" key="1">
    <source>
        <dbReference type="EMBL" id="MBX40283.1"/>
    </source>
</evidence>
<accession>A0A2P2NCS4</accession>
<dbReference type="EMBL" id="GGEC01059799">
    <property type="protein sequence ID" value="MBX40283.1"/>
    <property type="molecule type" value="Transcribed_RNA"/>
</dbReference>
<organism evidence="1">
    <name type="scientific">Rhizophora mucronata</name>
    <name type="common">Asiatic mangrove</name>
    <dbReference type="NCBI Taxonomy" id="61149"/>
    <lineage>
        <taxon>Eukaryota</taxon>
        <taxon>Viridiplantae</taxon>
        <taxon>Streptophyta</taxon>
        <taxon>Embryophyta</taxon>
        <taxon>Tracheophyta</taxon>
        <taxon>Spermatophyta</taxon>
        <taxon>Magnoliopsida</taxon>
        <taxon>eudicotyledons</taxon>
        <taxon>Gunneridae</taxon>
        <taxon>Pentapetalae</taxon>
        <taxon>rosids</taxon>
        <taxon>fabids</taxon>
        <taxon>Malpighiales</taxon>
        <taxon>Rhizophoraceae</taxon>
        <taxon>Rhizophora</taxon>
    </lineage>
</organism>
<dbReference type="AlphaFoldDB" id="A0A2P2NCS4"/>
<proteinExistence type="predicted"/>
<sequence length="44" mass="5326">MFQIVCCIFNWWSIICCVRTKIIDKDFVVFLLAFPLMFVPRRLV</sequence>
<reference evidence="1" key="1">
    <citation type="submission" date="2018-02" db="EMBL/GenBank/DDBJ databases">
        <title>Rhizophora mucronata_Transcriptome.</title>
        <authorList>
            <person name="Meera S.P."/>
            <person name="Sreeshan A."/>
            <person name="Augustine A."/>
        </authorList>
    </citation>
    <scope>NUCLEOTIDE SEQUENCE</scope>
    <source>
        <tissue evidence="1">Leaf</tissue>
    </source>
</reference>
<name>A0A2P2NCS4_RHIMU</name>